<reference evidence="3 4" key="1">
    <citation type="submission" date="2024-08" db="EMBL/GenBank/DDBJ databases">
        <title>Whole-genome sequencing of halo(alkali)philic microorganisms from hypersaline lakes.</title>
        <authorList>
            <person name="Sorokin D.Y."/>
            <person name="Merkel A.Y."/>
            <person name="Messina E."/>
            <person name="Yakimov M."/>
        </authorList>
    </citation>
    <scope>NUCLEOTIDE SEQUENCE [LARGE SCALE GENOMIC DNA]</scope>
    <source>
        <strain evidence="3 4">AB-hyl4</strain>
    </source>
</reference>
<sequence>MKSISKTLSATAVVALAMTTGAVHAAPLGGTPDGDFEAFTAPGPISLINSFGTWSGVESSNAGAAVVADTPGGSQEARLTLVGSGSANALAIYTANNSVPESFELSADLRNVFSNGPVDTGISARFIALSLDNGTPQSQDVLIVFRDSGNVDWYVPGDSGTVTDIGTLTTDYKTVGISYDVVSGAISGTFDNASVFSTTTTPGLAFNQVYFQNFRSEGTSTTEFYIDNVNLIPEPASMALLGVGSLLMLARRRRQTA</sequence>
<dbReference type="InterPro" id="IPR013424">
    <property type="entry name" value="Ice-binding_C"/>
</dbReference>
<protein>
    <submittedName>
        <fullName evidence="3">PEP-CTERM sorting domain-containing protein</fullName>
    </submittedName>
</protein>
<dbReference type="EMBL" id="JBGUBD010000009">
    <property type="protein sequence ID" value="MFA9479544.1"/>
    <property type="molecule type" value="Genomic_DNA"/>
</dbReference>
<feature type="signal peptide" evidence="1">
    <location>
        <begin position="1"/>
        <end position="25"/>
    </location>
</feature>
<evidence type="ECO:0000259" key="2">
    <source>
        <dbReference type="Pfam" id="PF07589"/>
    </source>
</evidence>
<organism evidence="3 4">
    <name type="scientific">Natronomicrosphaera hydrolytica</name>
    <dbReference type="NCBI Taxonomy" id="3242702"/>
    <lineage>
        <taxon>Bacteria</taxon>
        <taxon>Pseudomonadati</taxon>
        <taxon>Planctomycetota</taxon>
        <taxon>Phycisphaerae</taxon>
        <taxon>Phycisphaerales</taxon>
        <taxon>Phycisphaeraceae</taxon>
        <taxon>Natronomicrosphaera</taxon>
    </lineage>
</organism>
<name>A0ABV4UAF6_9BACT</name>
<dbReference type="RefSeq" id="WP_425346463.1">
    <property type="nucleotide sequence ID" value="NZ_JBGUBD010000009.1"/>
</dbReference>
<proteinExistence type="predicted"/>
<feature type="chain" id="PRO_5045336253" evidence="1">
    <location>
        <begin position="26"/>
        <end position="257"/>
    </location>
</feature>
<evidence type="ECO:0000313" key="3">
    <source>
        <dbReference type="EMBL" id="MFA9479544.1"/>
    </source>
</evidence>
<keyword evidence="1" id="KW-0732">Signal</keyword>
<accession>A0ABV4UAF6</accession>
<keyword evidence="4" id="KW-1185">Reference proteome</keyword>
<dbReference type="NCBIfam" id="TIGR02595">
    <property type="entry name" value="PEP_CTERM"/>
    <property type="match status" value="1"/>
</dbReference>
<dbReference type="Proteomes" id="UP001575105">
    <property type="component" value="Unassembled WGS sequence"/>
</dbReference>
<feature type="domain" description="Ice-binding protein C-terminal" evidence="2">
    <location>
        <begin position="232"/>
        <end position="254"/>
    </location>
</feature>
<evidence type="ECO:0000313" key="4">
    <source>
        <dbReference type="Proteomes" id="UP001575105"/>
    </source>
</evidence>
<comment type="caution">
    <text evidence="3">The sequence shown here is derived from an EMBL/GenBank/DDBJ whole genome shotgun (WGS) entry which is preliminary data.</text>
</comment>
<evidence type="ECO:0000256" key="1">
    <source>
        <dbReference type="SAM" id="SignalP"/>
    </source>
</evidence>
<gene>
    <name evidence="3" type="ORF">ACERK3_14740</name>
</gene>
<dbReference type="Pfam" id="PF07589">
    <property type="entry name" value="PEP-CTERM"/>
    <property type="match status" value="1"/>
</dbReference>